<evidence type="ECO:0000313" key="2">
    <source>
        <dbReference type="EMBL" id="SER55065.1"/>
    </source>
</evidence>
<keyword evidence="1" id="KW-0812">Transmembrane</keyword>
<keyword evidence="1" id="KW-0472">Membrane</keyword>
<name>A0A1H9Q4N7_9RHOB</name>
<gene>
    <name evidence="2" type="ORF">SAMN04490244_101455</name>
</gene>
<evidence type="ECO:0000256" key="1">
    <source>
        <dbReference type="SAM" id="Phobius"/>
    </source>
</evidence>
<sequence>MIGGGNGVLWYLVLTALLVIPFWKILPRYGIAAPFALFAVLPVGAIILLWIIAFRDKFSDRAGV</sequence>
<protein>
    <submittedName>
        <fullName evidence="2">Uncharacterized protein</fullName>
    </submittedName>
</protein>
<keyword evidence="3" id="KW-1185">Reference proteome</keyword>
<proteinExistence type="predicted"/>
<feature type="transmembrane region" description="Helical" evidence="1">
    <location>
        <begin position="7"/>
        <end position="26"/>
    </location>
</feature>
<keyword evidence="1" id="KW-1133">Transmembrane helix</keyword>
<accession>A0A1H9Q4N7</accession>
<dbReference type="OrthoDB" id="7659261at2"/>
<dbReference type="AlphaFoldDB" id="A0A1H9Q4N7"/>
<reference evidence="2 3" key="1">
    <citation type="submission" date="2016-10" db="EMBL/GenBank/DDBJ databases">
        <authorList>
            <person name="de Groot N.N."/>
        </authorList>
    </citation>
    <scope>NUCLEOTIDE SEQUENCE [LARGE SCALE GENOMIC DNA]</scope>
    <source>
        <strain evidence="2 3">DSM 23042</strain>
    </source>
</reference>
<evidence type="ECO:0000313" key="3">
    <source>
        <dbReference type="Proteomes" id="UP000198885"/>
    </source>
</evidence>
<dbReference type="RefSeq" id="WP_092687678.1">
    <property type="nucleotide sequence ID" value="NZ_FOGU01000001.1"/>
</dbReference>
<organism evidence="2 3">
    <name type="scientific">Tranquillimonas rosea</name>
    <dbReference type="NCBI Taxonomy" id="641238"/>
    <lineage>
        <taxon>Bacteria</taxon>
        <taxon>Pseudomonadati</taxon>
        <taxon>Pseudomonadota</taxon>
        <taxon>Alphaproteobacteria</taxon>
        <taxon>Rhodobacterales</taxon>
        <taxon>Roseobacteraceae</taxon>
        <taxon>Tranquillimonas</taxon>
    </lineage>
</organism>
<dbReference type="EMBL" id="FOGU01000001">
    <property type="protein sequence ID" value="SER55065.1"/>
    <property type="molecule type" value="Genomic_DNA"/>
</dbReference>
<dbReference type="Proteomes" id="UP000198885">
    <property type="component" value="Unassembled WGS sequence"/>
</dbReference>
<dbReference type="STRING" id="641238.SAMN04490244_101455"/>
<feature type="transmembrane region" description="Helical" evidence="1">
    <location>
        <begin position="32"/>
        <end position="54"/>
    </location>
</feature>